<evidence type="ECO:0000313" key="2">
    <source>
        <dbReference type="EMBL" id="CAD0201112.1"/>
    </source>
</evidence>
<protein>
    <submittedName>
        <fullName evidence="2">Uncharacterized protein</fullName>
    </submittedName>
</protein>
<organism evidence="2 3">
    <name type="scientific">Chrysodeixis includens</name>
    <name type="common">Soybean looper</name>
    <name type="synonym">Pseudoplusia includens</name>
    <dbReference type="NCBI Taxonomy" id="689277"/>
    <lineage>
        <taxon>Eukaryota</taxon>
        <taxon>Metazoa</taxon>
        <taxon>Ecdysozoa</taxon>
        <taxon>Arthropoda</taxon>
        <taxon>Hexapoda</taxon>
        <taxon>Insecta</taxon>
        <taxon>Pterygota</taxon>
        <taxon>Neoptera</taxon>
        <taxon>Endopterygota</taxon>
        <taxon>Lepidoptera</taxon>
        <taxon>Glossata</taxon>
        <taxon>Ditrysia</taxon>
        <taxon>Noctuoidea</taxon>
        <taxon>Noctuidae</taxon>
        <taxon>Plusiinae</taxon>
        <taxon>Chrysodeixis</taxon>
    </lineage>
</organism>
<gene>
    <name evidence="2" type="ORF">CINC_LOCUS2790</name>
</gene>
<reference evidence="2" key="1">
    <citation type="submission" date="2021-12" db="EMBL/GenBank/DDBJ databases">
        <authorList>
            <person name="King R."/>
        </authorList>
    </citation>
    <scope>NUCLEOTIDE SEQUENCE</scope>
</reference>
<evidence type="ECO:0000313" key="3">
    <source>
        <dbReference type="Proteomes" id="UP001154114"/>
    </source>
</evidence>
<keyword evidence="3" id="KW-1185">Reference proteome</keyword>
<dbReference type="EMBL" id="LR824017">
    <property type="protein sequence ID" value="CAD0201112.1"/>
    <property type="molecule type" value="Genomic_DNA"/>
</dbReference>
<dbReference type="Proteomes" id="UP001154114">
    <property type="component" value="Chromosome 14"/>
</dbReference>
<proteinExistence type="predicted"/>
<sequence length="128" mass="13938">MRVGQCYLITVRLTTAIPSNSVDGNLLQCVLESVRLEWDMLVRRPAAGEEARQTGGGARPASAPRPARARPRRAATRLCNTTPHTPRALRTIVAALAKSSFVTFQIGILQVLRRRGIATYGFPLGLDT</sequence>
<accession>A0A9N8Q1E1</accession>
<name>A0A9N8Q1E1_CHRIL</name>
<dbReference type="AlphaFoldDB" id="A0A9N8Q1E1"/>
<feature type="region of interest" description="Disordered" evidence="1">
    <location>
        <begin position="47"/>
        <end position="73"/>
    </location>
</feature>
<evidence type="ECO:0000256" key="1">
    <source>
        <dbReference type="SAM" id="MobiDB-lite"/>
    </source>
</evidence>